<dbReference type="GeneID" id="20223256"/>
<dbReference type="InterPro" id="IPR001757">
    <property type="entry name" value="P_typ_ATPase"/>
</dbReference>
<dbReference type="SUPFAM" id="SSF56784">
    <property type="entry name" value="HAD-like"/>
    <property type="match status" value="1"/>
</dbReference>
<feature type="transmembrane region" description="Helical" evidence="12">
    <location>
        <begin position="749"/>
        <end position="768"/>
    </location>
</feature>
<dbReference type="RefSeq" id="XP_009032517.1">
    <property type="nucleotide sequence ID" value="XM_009034269.1"/>
</dbReference>
<dbReference type="SUPFAM" id="SSF81660">
    <property type="entry name" value="Metal cation-transporting ATPase, ATP-binding domain N"/>
    <property type="match status" value="1"/>
</dbReference>
<dbReference type="GO" id="GO:0016887">
    <property type="term" value="F:ATP hydrolysis activity"/>
    <property type="evidence" value="ECO:0007669"/>
    <property type="project" value="InterPro"/>
</dbReference>
<dbReference type="SMART" id="SM00831">
    <property type="entry name" value="Cation_ATPase_N"/>
    <property type="match status" value="1"/>
</dbReference>
<dbReference type="EC" id="7.1.2.1" evidence="3"/>
<keyword evidence="7" id="KW-0067">ATP-binding</keyword>
<proteinExistence type="inferred from homology"/>
<dbReference type="InterPro" id="IPR023214">
    <property type="entry name" value="HAD_sf"/>
</dbReference>
<dbReference type="FunFam" id="3.40.1110.10:FF:000005">
    <property type="entry name" value="Plasma membrane ATPase"/>
    <property type="match status" value="1"/>
</dbReference>
<dbReference type="Pfam" id="PF00690">
    <property type="entry name" value="Cation_ATPase_N"/>
    <property type="match status" value="1"/>
</dbReference>
<dbReference type="Gene3D" id="2.70.150.10">
    <property type="entry name" value="Calcium-transporting ATPase, cytoplasmic transduction domain A"/>
    <property type="match status" value="1"/>
</dbReference>
<dbReference type="GO" id="GO:0016020">
    <property type="term" value="C:membrane"/>
    <property type="evidence" value="ECO:0007669"/>
    <property type="project" value="UniProtKB-SubCell"/>
</dbReference>
<dbReference type="InterPro" id="IPR018303">
    <property type="entry name" value="ATPase_P-typ_P_site"/>
</dbReference>
<feature type="domain" description="Cation-transporting P-type ATPase N-terminal" evidence="13">
    <location>
        <begin position="13"/>
        <end position="90"/>
    </location>
</feature>
<dbReference type="InterPro" id="IPR004014">
    <property type="entry name" value="ATPase_P-typ_cation-transptr_N"/>
</dbReference>
<dbReference type="KEGG" id="aaf:AURANDRAFT_60959"/>
<keyword evidence="15" id="KW-1185">Reference proteome</keyword>
<dbReference type="SUPFAM" id="SSF81665">
    <property type="entry name" value="Calcium ATPase, transmembrane domain M"/>
    <property type="match status" value="1"/>
</dbReference>
<feature type="transmembrane region" description="Helical" evidence="12">
    <location>
        <begin position="717"/>
        <end position="737"/>
    </location>
</feature>
<dbReference type="OrthoDB" id="116380at2759"/>
<evidence type="ECO:0000256" key="2">
    <source>
        <dbReference type="ARBA" id="ARBA00008804"/>
    </source>
</evidence>
<protein>
    <recommendedName>
        <fullName evidence="3">P-type H(+)-exporting transporter</fullName>
        <ecNumber evidence="3">7.1.2.1</ecNumber>
    </recommendedName>
</protein>
<evidence type="ECO:0000256" key="4">
    <source>
        <dbReference type="ARBA" id="ARBA00022553"/>
    </source>
</evidence>
<evidence type="ECO:0000256" key="5">
    <source>
        <dbReference type="ARBA" id="ARBA00022692"/>
    </source>
</evidence>
<keyword evidence="9 12" id="KW-1133">Transmembrane helix</keyword>
<dbReference type="eggNOG" id="KOG0205">
    <property type="taxonomic scope" value="Eukaryota"/>
</dbReference>
<gene>
    <name evidence="14" type="ORF">AURANDRAFT_60959</name>
</gene>
<evidence type="ECO:0000256" key="11">
    <source>
        <dbReference type="SAM" id="MobiDB-lite"/>
    </source>
</evidence>
<dbReference type="Gene3D" id="3.40.1110.10">
    <property type="entry name" value="Calcium-transporting ATPase, cytoplasmic domain N"/>
    <property type="match status" value="1"/>
</dbReference>
<dbReference type="Gene3D" id="3.40.50.1000">
    <property type="entry name" value="HAD superfamily/HAD-like"/>
    <property type="match status" value="1"/>
</dbReference>
<dbReference type="Gene3D" id="1.20.1110.10">
    <property type="entry name" value="Calcium-transporting ATPase, transmembrane domain"/>
    <property type="match status" value="2"/>
</dbReference>
<dbReference type="PANTHER" id="PTHR42861">
    <property type="entry name" value="CALCIUM-TRANSPORTING ATPASE"/>
    <property type="match status" value="1"/>
</dbReference>
<dbReference type="Pfam" id="PF00122">
    <property type="entry name" value="E1-E2_ATPase"/>
    <property type="match status" value="1"/>
</dbReference>
<keyword evidence="4" id="KW-0597">Phosphoprotein</keyword>
<evidence type="ECO:0000256" key="10">
    <source>
        <dbReference type="ARBA" id="ARBA00023136"/>
    </source>
</evidence>
<dbReference type="PRINTS" id="PR00119">
    <property type="entry name" value="CATATPASE"/>
</dbReference>
<evidence type="ECO:0000313" key="15">
    <source>
        <dbReference type="Proteomes" id="UP000002729"/>
    </source>
</evidence>
<keyword evidence="10 12" id="KW-0472">Membrane</keyword>
<evidence type="ECO:0000256" key="3">
    <source>
        <dbReference type="ARBA" id="ARBA00012476"/>
    </source>
</evidence>
<dbReference type="InterPro" id="IPR023298">
    <property type="entry name" value="ATPase_P-typ_TM_dom_sf"/>
</dbReference>
<dbReference type="InterPro" id="IPR023299">
    <property type="entry name" value="ATPase_P-typ_cyto_dom_N"/>
</dbReference>
<feature type="transmembrane region" description="Helical" evidence="12">
    <location>
        <begin position="628"/>
        <end position="649"/>
    </location>
</feature>
<evidence type="ECO:0000256" key="6">
    <source>
        <dbReference type="ARBA" id="ARBA00022741"/>
    </source>
</evidence>
<comment type="similarity">
    <text evidence="2">Belongs to the cation transport ATPase (P-type) (TC 3.A.3) family. Type IIIA subfamily.</text>
</comment>
<comment type="subcellular location">
    <subcellularLocation>
        <location evidence="1">Membrane</location>
        <topology evidence="1">Multi-pass membrane protein</topology>
    </subcellularLocation>
</comment>
<keyword evidence="8" id="KW-1278">Translocase</keyword>
<dbReference type="Proteomes" id="UP000002729">
    <property type="component" value="Unassembled WGS sequence"/>
</dbReference>
<evidence type="ECO:0000256" key="12">
    <source>
        <dbReference type="SAM" id="Phobius"/>
    </source>
</evidence>
<sequence>MPKSEGKPLLGDEEQALSREEQQEADIRYAMATPPEGLTEAEAAARLERFGLNLLEEVKRNELLVFLSFFWGPMPVMIWLATIVVAFEEDWDDFAVLLTLQMVNGVVGYFEEKSAGDAIEALKQSLAPKASVKRGNVFRSLEAKLLVPGDVVNLKLGDIVPADCKLREGKALEVDQAALTGESLPVTRGAGDTVFMGSVIRRGELEAVVCFTGGRTFFGRAAEMVNRAAGEQQGRFAKVMFQNTMLLFILSVSLCTVIFVEVYDSGLDFLESLSTVVVILVACIPIAMQIVSTTVMAVGGRSLAEKKAILARLSAIEELAGMDILCSDKTGTLTQNKLQLFDPVLIDPDVDANELVFLGALAAKRMASGADAIDTVIVASVAEKDRPRLEEYSELEFTPFDPVLKRTEARVAGADGREMRVTKGATKVVLDLCSDKHAVGDAVMKANDGLASRGFRSLGVAVARGGATAEWRFAGVLSLFDPPRVDTKETLERARGMGITVKMVTGDQTAIAVETSRAISLSAKATPLILDMKEFSAADANGSQAISGSYFSDCALDDLDDGGGCHDYEEDGCAYPYYYDSAKYSFCIPVLGIVIITILNDGCMLTIARDHVLPAATPQNWDLNQLRIIACVLGCVPLASSLILLYMGLSSADGLYPPYAFLFGRKVPAAYQNAEDDRYYLPYPELTMMMYLKISISDFLTLFASRTRGPFWSRAPSLPLAAAFLVATITATLIAAYANLPDNTYPMDAISSAACAFVWFWNIGFFVVQDTAKIVLYKIFDHYNYAAEDGAAAPAKAPPAAATGRGCVWALEWQRTLWATMVLEAVARSW</sequence>
<keyword evidence="5 12" id="KW-0812">Transmembrane</keyword>
<evidence type="ECO:0000259" key="13">
    <source>
        <dbReference type="SMART" id="SM00831"/>
    </source>
</evidence>
<evidence type="ECO:0000256" key="8">
    <source>
        <dbReference type="ARBA" id="ARBA00022967"/>
    </source>
</evidence>
<dbReference type="AlphaFoldDB" id="F0XWX5"/>
<feature type="transmembrane region" description="Helical" evidence="12">
    <location>
        <begin position="245"/>
        <end position="263"/>
    </location>
</feature>
<dbReference type="NCBIfam" id="TIGR01494">
    <property type="entry name" value="ATPase_P-type"/>
    <property type="match status" value="1"/>
</dbReference>
<dbReference type="GO" id="GO:0005524">
    <property type="term" value="F:ATP binding"/>
    <property type="evidence" value="ECO:0007669"/>
    <property type="project" value="UniProtKB-KW"/>
</dbReference>
<dbReference type="EMBL" id="GL833120">
    <property type="protein sequence ID" value="EGB12892.1"/>
    <property type="molecule type" value="Genomic_DNA"/>
</dbReference>
<dbReference type="PROSITE" id="PS00154">
    <property type="entry name" value="ATPASE_E1_E2"/>
    <property type="match status" value="1"/>
</dbReference>
<evidence type="ECO:0000256" key="9">
    <source>
        <dbReference type="ARBA" id="ARBA00022989"/>
    </source>
</evidence>
<dbReference type="InParanoid" id="F0XWX5"/>
<evidence type="ECO:0000256" key="7">
    <source>
        <dbReference type="ARBA" id="ARBA00022840"/>
    </source>
</evidence>
<dbReference type="InterPro" id="IPR008250">
    <property type="entry name" value="ATPase_P-typ_transduc_dom_A_sf"/>
</dbReference>
<accession>F0XWX5</accession>
<evidence type="ECO:0000313" key="14">
    <source>
        <dbReference type="EMBL" id="EGB12892.1"/>
    </source>
</evidence>
<feature type="transmembrane region" description="Helical" evidence="12">
    <location>
        <begin position="275"/>
        <end position="298"/>
    </location>
</feature>
<feature type="region of interest" description="Disordered" evidence="11">
    <location>
        <begin position="1"/>
        <end position="20"/>
    </location>
</feature>
<dbReference type="OMA" id="KKECAGG"/>
<dbReference type="SUPFAM" id="SSF81653">
    <property type="entry name" value="Calcium ATPase, transduction domain A"/>
    <property type="match status" value="1"/>
</dbReference>
<keyword evidence="6" id="KW-0547">Nucleotide-binding</keyword>
<reference evidence="14 15" key="1">
    <citation type="journal article" date="2011" name="Proc. Natl. Acad. Sci. U.S.A.">
        <title>Niche of harmful alga Aureococcus anophagefferens revealed through ecogenomics.</title>
        <authorList>
            <person name="Gobler C.J."/>
            <person name="Berry D.L."/>
            <person name="Dyhrman S.T."/>
            <person name="Wilhelm S.W."/>
            <person name="Salamov A."/>
            <person name="Lobanov A.V."/>
            <person name="Zhang Y."/>
            <person name="Collier J.L."/>
            <person name="Wurch L.L."/>
            <person name="Kustka A.B."/>
            <person name="Dill B.D."/>
            <person name="Shah M."/>
            <person name="VerBerkmoes N.C."/>
            <person name="Kuo A."/>
            <person name="Terry A."/>
            <person name="Pangilinan J."/>
            <person name="Lindquist E.A."/>
            <person name="Lucas S."/>
            <person name="Paulsen I.T."/>
            <person name="Hattenrath-Lehmann T.K."/>
            <person name="Talmage S.C."/>
            <person name="Walker E.A."/>
            <person name="Koch F."/>
            <person name="Burson A.M."/>
            <person name="Marcoval M.A."/>
            <person name="Tang Y.Z."/>
            <person name="Lecleir G.R."/>
            <person name="Coyne K.J."/>
            <person name="Berg G.M."/>
            <person name="Bertrand E.M."/>
            <person name="Saito M.A."/>
            <person name="Gladyshev V.N."/>
            <person name="Grigoriev I.V."/>
        </authorList>
    </citation>
    <scope>NUCLEOTIDE SEQUENCE [LARGE SCALE GENOMIC DNA]</scope>
    <source>
        <strain evidence="15">CCMP 1984</strain>
    </source>
</reference>
<feature type="transmembrane region" description="Helical" evidence="12">
    <location>
        <begin position="63"/>
        <end position="87"/>
    </location>
</feature>
<dbReference type="InterPro" id="IPR036412">
    <property type="entry name" value="HAD-like_sf"/>
</dbReference>
<name>F0XWX5_AURAN</name>
<dbReference type="InterPro" id="IPR059000">
    <property type="entry name" value="ATPase_P-type_domA"/>
</dbReference>
<organism evidence="15">
    <name type="scientific">Aureococcus anophagefferens</name>
    <name type="common">Harmful bloom alga</name>
    <dbReference type="NCBI Taxonomy" id="44056"/>
    <lineage>
        <taxon>Eukaryota</taxon>
        <taxon>Sar</taxon>
        <taxon>Stramenopiles</taxon>
        <taxon>Ochrophyta</taxon>
        <taxon>Pelagophyceae</taxon>
        <taxon>Pelagomonadales</taxon>
        <taxon>Pelagomonadaceae</taxon>
        <taxon>Aureococcus</taxon>
    </lineage>
</organism>
<dbReference type="FunFam" id="2.70.150.10:FF:000042">
    <property type="entry name" value="Plasma membrane ATPase"/>
    <property type="match status" value="1"/>
</dbReference>
<dbReference type="GO" id="GO:0008553">
    <property type="term" value="F:P-type proton-exporting transporter activity"/>
    <property type="evidence" value="ECO:0007669"/>
    <property type="project" value="UniProtKB-EC"/>
</dbReference>
<evidence type="ECO:0000256" key="1">
    <source>
        <dbReference type="ARBA" id="ARBA00004141"/>
    </source>
</evidence>